<proteinExistence type="predicted"/>
<keyword evidence="1" id="KW-0732">Signal</keyword>
<sequence>MNPVIRLTILALVFGVSHCGIGDDFIATRKTIQEFTTRFRDARHKFYPILVEKGEKGLTPDDFKELKDVMSEFNKANKNQKLTQHPEPFPYVMSLKSEWSGVNDILANDIFHHIHYIPEPEPENKGIIEKAMSYLKGTNGTQ</sequence>
<accession>A0AAD4R058</accession>
<dbReference type="EMBL" id="JAKKPZ010000120">
    <property type="protein sequence ID" value="KAI1701374.1"/>
    <property type="molecule type" value="Genomic_DNA"/>
</dbReference>
<evidence type="ECO:0000313" key="2">
    <source>
        <dbReference type="EMBL" id="KAI1701374.1"/>
    </source>
</evidence>
<gene>
    <name evidence="2" type="ORF">DdX_16127</name>
</gene>
<dbReference type="AlphaFoldDB" id="A0AAD4R058"/>
<keyword evidence="3" id="KW-1185">Reference proteome</keyword>
<name>A0AAD4R058_9BILA</name>
<evidence type="ECO:0000313" key="3">
    <source>
        <dbReference type="Proteomes" id="UP001201812"/>
    </source>
</evidence>
<protein>
    <submittedName>
        <fullName evidence="2">Uncharacterized protein</fullName>
    </submittedName>
</protein>
<dbReference type="Proteomes" id="UP001201812">
    <property type="component" value="Unassembled WGS sequence"/>
</dbReference>
<feature type="chain" id="PRO_5041899018" evidence="1">
    <location>
        <begin position="20"/>
        <end position="142"/>
    </location>
</feature>
<feature type="signal peptide" evidence="1">
    <location>
        <begin position="1"/>
        <end position="19"/>
    </location>
</feature>
<comment type="caution">
    <text evidence="2">The sequence shown here is derived from an EMBL/GenBank/DDBJ whole genome shotgun (WGS) entry which is preliminary data.</text>
</comment>
<reference evidence="2" key="1">
    <citation type="submission" date="2022-01" db="EMBL/GenBank/DDBJ databases">
        <title>Genome Sequence Resource for Two Populations of Ditylenchus destructor, the Migratory Endoparasitic Phytonematode.</title>
        <authorList>
            <person name="Zhang H."/>
            <person name="Lin R."/>
            <person name="Xie B."/>
        </authorList>
    </citation>
    <scope>NUCLEOTIDE SEQUENCE</scope>
    <source>
        <strain evidence="2">BazhouSP</strain>
    </source>
</reference>
<organism evidence="2 3">
    <name type="scientific">Ditylenchus destructor</name>
    <dbReference type="NCBI Taxonomy" id="166010"/>
    <lineage>
        <taxon>Eukaryota</taxon>
        <taxon>Metazoa</taxon>
        <taxon>Ecdysozoa</taxon>
        <taxon>Nematoda</taxon>
        <taxon>Chromadorea</taxon>
        <taxon>Rhabditida</taxon>
        <taxon>Tylenchina</taxon>
        <taxon>Tylenchomorpha</taxon>
        <taxon>Sphaerularioidea</taxon>
        <taxon>Anguinidae</taxon>
        <taxon>Anguininae</taxon>
        <taxon>Ditylenchus</taxon>
    </lineage>
</organism>
<evidence type="ECO:0000256" key="1">
    <source>
        <dbReference type="SAM" id="SignalP"/>
    </source>
</evidence>